<dbReference type="PANTHER" id="PTHR10039">
    <property type="entry name" value="AMELOGENIN"/>
    <property type="match status" value="1"/>
</dbReference>
<organism evidence="3 4">
    <name type="scientific">Corynascus novoguineensis</name>
    <dbReference type="NCBI Taxonomy" id="1126955"/>
    <lineage>
        <taxon>Eukaryota</taxon>
        <taxon>Fungi</taxon>
        <taxon>Dikarya</taxon>
        <taxon>Ascomycota</taxon>
        <taxon>Pezizomycotina</taxon>
        <taxon>Sordariomycetes</taxon>
        <taxon>Sordariomycetidae</taxon>
        <taxon>Sordariales</taxon>
        <taxon>Chaetomiaceae</taxon>
        <taxon>Corynascus</taxon>
    </lineage>
</organism>
<evidence type="ECO:0000313" key="4">
    <source>
        <dbReference type="Proteomes" id="UP001303647"/>
    </source>
</evidence>
<dbReference type="EMBL" id="MU857790">
    <property type="protein sequence ID" value="KAK4243684.1"/>
    <property type="molecule type" value="Genomic_DNA"/>
</dbReference>
<dbReference type="InterPro" id="IPR027417">
    <property type="entry name" value="P-loop_NTPase"/>
</dbReference>
<dbReference type="InterPro" id="IPR056884">
    <property type="entry name" value="NPHP3-like_N"/>
</dbReference>
<evidence type="ECO:0000313" key="3">
    <source>
        <dbReference type="EMBL" id="KAK4243684.1"/>
    </source>
</evidence>
<keyword evidence="4" id="KW-1185">Reference proteome</keyword>
<dbReference type="AlphaFoldDB" id="A0AAN7CKA4"/>
<protein>
    <recommendedName>
        <fullName evidence="2">Nephrocystin 3-like N-terminal domain-containing protein</fullName>
    </recommendedName>
</protein>
<dbReference type="Gene3D" id="3.40.50.300">
    <property type="entry name" value="P-loop containing nucleotide triphosphate hydrolases"/>
    <property type="match status" value="1"/>
</dbReference>
<dbReference type="Proteomes" id="UP001303647">
    <property type="component" value="Unassembled WGS sequence"/>
</dbReference>
<feature type="domain" description="Nephrocystin 3-like N-terminal" evidence="2">
    <location>
        <begin position="133"/>
        <end position="255"/>
    </location>
</feature>
<accession>A0AAN7CKA4</accession>
<evidence type="ECO:0000256" key="1">
    <source>
        <dbReference type="ARBA" id="ARBA00022737"/>
    </source>
</evidence>
<gene>
    <name evidence="3" type="ORF">C7999DRAFT_44558</name>
</gene>
<dbReference type="PANTHER" id="PTHR10039:SF15">
    <property type="entry name" value="NACHT DOMAIN-CONTAINING PROTEIN"/>
    <property type="match status" value="1"/>
</dbReference>
<evidence type="ECO:0000259" key="2">
    <source>
        <dbReference type="Pfam" id="PF24883"/>
    </source>
</evidence>
<keyword evidence="1" id="KW-0677">Repeat</keyword>
<dbReference type="Pfam" id="PF24883">
    <property type="entry name" value="NPHP3_N"/>
    <property type="match status" value="1"/>
</dbReference>
<reference evidence="3" key="1">
    <citation type="journal article" date="2023" name="Mol. Phylogenet. Evol.">
        <title>Genome-scale phylogeny and comparative genomics of the fungal order Sordariales.</title>
        <authorList>
            <person name="Hensen N."/>
            <person name="Bonometti L."/>
            <person name="Westerberg I."/>
            <person name="Brannstrom I.O."/>
            <person name="Guillou S."/>
            <person name="Cros-Aarteil S."/>
            <person name="Calhoun S."/>
            <person name="Haridas S."/>
            <person name="Kuo A."/>
            <person name="Mondo S."/>
            <person name="Pangilinan J."/>
            <person name="Riley R."/>
            <person name="LaButti K."/>
            <person name="Andreopoulos B."/>
            <person name="Lipzen A."/>
            <person name="Chen C."/>
            <person name="Yan M."/>
            <person name="Daum C."/>
            <person name="Ng V."/>
            <person name="Clum A."/>
            <person name="Steindorff A."/>
            <person name="Ohm R.A."/>
            <person name="Martin F."/>
            <person name="Silar P."/>
            <person name="Natvig D.O."/>
            <person name="Lalanne C."/>
            <person name="Gautier V."/>
            <person name="Ament-Velasquez S.L."/>
            <person name="Kruys A."/>
            <person name="Hutchinson M.I."/>
            <person name="Powell A.J."/>
            <person name="Barry K."/>
            <person name="Miller A.N."/>
            <person name="Grigoriev I.V."/>
            <person name="Debuchy R."/>
            <person name="Gladieux P."/>
            <person name="Hiltunen Thoren M."/>
            <person name="Johannesson H."/>
        </authorList>
    </citation>
    <scope>NUCLEOTIDE SEQUENCE</scope>
    <source>
        <strain evidence="3">CBS 359.72</strain>
    </source>
</reference>
<proteinExistence type="predicted"/>
<sequence>MKRFLLEIQTLKTILSKTWENILANYDFKNIFDGQNSAFLEQCRGIAKPTYTSTNISSMERLKRAFLARKTRETVENLQRQCGTLSSLIAIDFHALSARIHKEIIEARKSSIILDYVTTVGFSSQQNDFIRRRQAAGKTLLTSIFVDDLYKRFQDNVNIGSVYVCYNFRQQADQKVEDFMSNLLRQLSHNQPSLPECLRILYDKYKGRTWLSFDELSRVLQTVANLFLRIFIVVDALDKCQLSDGSRSKFLTEIFTL</sequence>
<name>A0AAN7CKA4_9PEZI</name>
<reference evidence="3" key="2">
    <citation type="submission" date="2023-05" db="EMBL/GenBank/DDBJ databases">
        <authorList>
            <consortium name="Lawrence Berkeley National Laboratory"/>
            <person name="Steindorff A."/>
            <person name="Hensen N."/>
            <person name="Bonometti L."/>
            <person name="Westerberg I."/>
            <person name="Brannstrom I.O."/>
            <person name="Guillou S."/>
            <person name="Cros-Aarteil S."/>
            <person name="Calhoun S."/>
            <person name="Haridas S."/>
            <person name="Kuo A."/>
            <person name="Mondo S."/>
            <person name="Pangilinan J."/>
            <person name="Riley R."/>
            <person name="Labutti K."/>
            <person name="Andreopoulos B."/>
            <person name="Lipzen A."/>
            <person name="Chen C."/>
            <person name="Yanf M."/>
            <person name="Daum C."/>
            <person name="Ng V."/>
            <person name="Clum A."/>
            <person name="Ohm R."/>
            <person name="Martin F."/>
            <person name="Silar P."/>
            <person name="Natvig D."/>
            <person name="Lalanne C."/>
            <person name="Gautier V."/>
            <person name="Ament-Velasquez S.L."/>
            <person name="Kruys A."/>
            <person name="Hutchinson M.I."/>
            <person name="Powell A.J."/>
            <person name="Barry K."/>
            <person name="Miller A.N."/>
            <person name="Grigoriev I.V."/>
            <person name="Debuchy R."/>
            <person name="Gladieux P."/>
            <person name="Thoren M.H."/>
            <person name="Johannesson H."/>
        </authorList>
    </citation>
    <scope>NUCLEOTIDE SEQUENCE</scope>
    <source>
        <strain evidence="3">CBS 359.72</strain>
    </source>
</reference>
<comment type="caution">
    <text evidence="3">The sequence shown here is derived from an EMBL/GenBank/DDBJ whole genome shotgun (WGS) entry which is preliminary data.</text>
</comment>